<dbReference type="AlphaFoldDB" id="A0A835W736"/>
<evidence type="ECO:0000259" key="1">
    <source>
        <dbReference type="PROSITE" id="PS50280"/>
    </source>
</evidence>
<keyword evidence="3" id="KW-1185">Reference proteome</keyword>
<dbReference type="SUPFAM" id="SSF82199">
    <property type="entry name" value="SET domain"/>
    <property type="match status" value="1"/>
</dbReference>
<name>A0A835W736_CHLIN</name>
<organism evidence="2 3">
    <name type="scientific">Chlamydomonas incerta</name>
    <dbReference type="NCBI Taxonomy" id="51695"/>
    <lineage>
        <taxon>Eukaryota</taxon>
        <taxon>Viridiplantae</taxon>
        <taxon>Chlorophyta</taxon>
        <taxon>core chlorophytes</taxon>
        <taxon>Chlorophyceae</taxon>
        <taxon>CS clade</taxon>
        <taxon>Chlamydomonadales</taxon>
        <taxon>Chlamydomonadaceae</taxon>
        <taxon>Chlamydomonas</taxon>
    </lineage>
</organism>
<dbReference type="PANTHER" id="PTHR47643:SF2">
    <property type="entry name" value="TPR DOMAIN PROTEIN (AFU_ORTHOLOGUE AFUA_5G12710)"/>
    <property type="match status" value="1"/>
</dbReference>
<dbReference type="Gene3D" id="2.170.270.10">
    <property type="entry name" value="SET domain"/>
    <property type="match status" value="1"/>
</dbReference>
<dbReference type="PANTHER" id="PTHR47643">
    <property type="entry name" value="TPR DOMAIN PROTEIN (AFU_ORTHOLOGUE AFUA_5G12710)"/>
    <property type="match status" value="1"/>
</dbReference>
<sequence length="502" mass="52624">MDYDRLYTQPSFNPGRLVGPIKLQPVPGKGRGLVADREVPLAETLLVVEPVGTALAAPEGRELLPHHLVAALENMAAGGRLGAADRARLRLLYDGSAPDSPAAARVRGASLDDFRKIEDKLRRAAEAPKKAKGKGFGAPAAAAVAAPAASAVNTAALGEAPLTSEELQKLVAFNSWGNSYSDLGAAPLRKEHSEAVIGVWPEFALLNHSCAPNTVAFNVGQHLLVQAAADIDQGQEATTCYLGDLVQTPREQRRASLKGAYGFDCECARCKAEGAVPAEVTAAVAAAYELTTSEQARKLATEAPGRSDRASLRPLETQLAAATERLEAAMQAAGLAERVRQWLRNSAYAAYFTLAVIRDLPDGSGPGGLGGLFGRTGAAAPFGDPEAPTRLAGMVEAVAPGSDLHLYLTLEALSRTAEAYDREDPRVAEATKACLRAHILRYGVVSDAVLRALLEARSRTQHYLGRITLASQSEGAGTALADSMLKETAALAARELAGTGAE</sequence>
<dbReference type="PROSITE" id="PS50280">
    <property type="entry name" value="SET"/>
    <property type="match status" value="1"/>
</dbReference>
<reference evidence="2" key="1">
    <citation type="journal article" date="2020" name="bioRxiv">
        <title>Comparative genomics of Chlamydomonas.</title>
        <authorList>
            <person name="Craig R.J."/>
            <person name="Hasan A.R."/>
            <person name="Ness R.W."/>
            <person name="Keightley P.D."/>
        </authorList>
    </citation>
    <scope>NUCLEOTIDE SEQUENCE</scope>
    <source>
        <strain evidence="2">SAG 7.73</strain>
    </source>
</reference>
<comment type="caution">
    <text evidence="2">The sequence shown here is derived from an EMBL/GenBank/DDBJ whole genome shotgun (WGS) entry which is preliminary data.</text>
</comment>
<dbReference type="EMBL" id="JAEHOC010000005">
    <property type="protein sequence ID" value="KAG2441895.1"/>
    <property type="molecule type" value="Genomic_DNA"/>
</dbReference>
<dbReference type="Proteomes" id="UP000650467">
    <property type="component" value="Unassembled WGS sequence"/>
</dbReference>
<proteinExistence type="predicted"/>
<dbReference type="OrthoDB" id="1028014at2759"/>
<gene>
    <name evidence="2" type="ORF">HXX76_003502</name>
</gene>
<evidence type="ECO:0000313" key="2">
    <source>
        <dbReference type="EMBL" id="KAG2441895.1"/>
    </source>
</evidence>
<feature type="domain" description="SET" evidence="1">
    <location>
        <begin position="19"/>
        <end position="242"/>
    </location>
</feature>
<accession>A0A835W736</accession>
<protein>
    <recommendedName>
        <fullName evidence="1">SET domain-containing protein</fullName>
    </recommendedName>
</protein>
<dbReference type="CDD" id="cd20071">
    <property type="entry name" value="SET_SMYD"/>
    <property type="match status" value="1"/>
</dbReference>
<dbReference type="InterPro" id="IPR046341">
    <property type="entry name" value="SET_dom_sf"/>
</dbReference>
<evidence type="ECO:0000313" key="3">
    <source>
        <dbReference type="Proteomes" id="UP000650467"/>
    </source>
</evidence>
<dbReference type="Pfam" id="PF00856">
    <property type="entry name" value="SET"/>
    <property type="match status" value="1"/>
</dbReference>
<dbReference type="InterPro" id="IPR053209">
    <property type="entry name" value="Gramillin-biosynth_MTr"/>
</dbReference>
<dbReference type="InterPro" id="IPR001214">
    <property type="entry name" value="SET_dom"/>
</dbReference>